<comment type="similarity">
    <text evidence="2">Belongs to the TIC214 family.</text>
</comment>
<keyword evidence="2" id="KW-0472">Membrane</keyword>
<keyword evidence="2" id="KW-1133">Transmembrane helix</keyword>
<keyword evidence="2 3" id="KW-0934">Plastid</keyword>
<dbReference type="RefSeq" id="YP_010975124.1">
    <property type="nucleotide sequence ID" value="NC_084061.1"/>
</dbReference>
<organism evidence="3">
    <name type="scientific">Amyema pendula</name>
    <dbReference type="NCBI Taxonomy" id="3078781"/>
    <lineage>
        <taxon>Eukaryota</taxon>
        <taxon>Viridiplantae</taxon>
        <taxon>Streptophyta</taxon>
        <taxon>Embryophyta</taxon>
        <taxon>Tracheophyta</taxon>
        <taxon>Spermatophyta</taxon>
        <taxon>Magnoliopsida</taxon>
        <taxon>eudicotyledons</taxon>
        <taxon>Gunneridae</taxon>
        <taxon>Pentapetalae</taxon>
        <taxon>Santalales</taxon>
        <taxon>Loranthaceae</taxon>
        <taxon>Lorantheae</taxon>
        <taxon>Amyeminae</taxon>
        <taxon>Amyema</taxon>
    </lineage>
</organism>
<accession>A0AA96M161</accession>
<dbReference type="Pfam" id="PF05758">
    <property type="entry name" value="Ycf1"/>
    <property type="match status" value="2"/>
</dbReference>
<feature type="transmembrane region" description="Helical" evidence="2">
    <location>
        <begin position="93"/>
        <end position="115"/>
    </location>
</feature>
<comment type="subcellular location">
    <subcellularLocation>
        <location evidence="1">Membrane</location>
        <topology evidence="1">Multi-pass membrane protein</topology>
    </subcellularLocation>
    <subcellularLocation>
        <location evidence="2">Plastid</location>
        <location evidence="2">Chloroplast inner membrane</location>
    </subcellularLocation>
</comment>
<dbReference type="PANTHER" id="PTHR33163:SF40">
    <property type="entry name" value="PROTEIN TIC 214"/>
    <property type="match status" value="1"/>
</dbReference>
<feature type="transmembrane region" description="Helical" evidence="2">
    <location>
        <begin position="127"/>
        <end position="147"/>
    </location>
</feature>
<reference evidence="3" key="1">
    <citation type="submission" date="2021-10" db="EMBL/GenBank/DDBJ databases">
        <authorList>
            <person name="Rigault P."/>
            <person name="Bedon F."/>
        </authorList>
    </citation>
    <scope>NUCLEOTIDE SEQUENCE</scope>
</reference>
<feature type="transmembrane region" description="Helical" evidence="2">
    <location>
        <begin position="31"/>
        <end position="49"/>
    </location>
</feature>
<evidence type="ECO:0000256" key="2">
    <source>
        <dbReference type="RuleBase" id="RU364085"/>
    </source>
</evidence>
<keyword evidence="2" id="KW-0653">Protein transport</keyword>
<protein>
    <recommendedName>
        <fullName evidence="2">Protein TIC 214</fullName>
    </recommendedName>
    <alternativeName>
        <fullName evidence="2">Translocon at the inner envelope membrane of chloroplasts 214</fullName>
    </alternativeName>
</protein>
<geneLocation type="chloroplast" evidence="3"/>
<comment type="function">
    <text evidence="2">Involved in protein precursor import into chloroplasts. May be part of an intermediate translocation complex acting as a protein-conducting channel at the inner envelope.</text>
</comment>
<keyword evidence="2" id="KW-1001">Plastid inner membrane</keyword>
<dbReference type="InterPro" id="IPR008896">
    <property type="entry name" value="TIC214"/>
</dbReference>
<dbReference type="GO" id="GO:0015031">
    <property type="term" value="P:protein transport"/>
    <property type="evidence" value="ECO:0007669"/>
    <property type="project" value="UniProtKB-KW"/>
</dbReference>
<keyword evidence="2" id="KW-0812">Transmembrane</keyword>
<dbReference type="GO" id="GO:0009706">
    <property type="term" value="C:chloroplast inner membrane"/>
    <property type="evidence" value="ECO:0007669"/>
    <property type="project" value="UniProtKB-SubCell"/>
</dbReference>
<feature type="transmembrane region" description="Helical" evidence="2">
    <location>
        <begin position="167"/>
        <end position="196"/>
    </location>
</feature>
<dbReference type="GeneID" id="86112845"/>
<feature type="transmembrane region" description="Helical" evidence="2">
    <location>
        <begin position="217"/>
        <end position="238"/>
    </location>
</feature>
<comment type="subunit">
    <text evidence="2">Part of the Tic complex.</text>
</comment>
<dbReference type="EMBL" id="OK377285">
    <property type="protein sequence ID" value="WNR58021.1"/>
    <property type="molecule type" value="Genomic_DNA"/>
</dbReference>
<evidence type="ECO:0000313" key="3">
    <source>
        <dbReference type="EMBL" id="WNR58083.1"/>
    </source>
</evidence>
<keyword evidence="2" id="KW-0813">Transport</keyword>
<keyword evidence="2 3" id="KW-0150">Chloroplast</keyword>
<proteinExistence type="inferred from homology"/>
<evidence type="ECO:0000256" key="1">
    <source>
        <dbReference type="ARBA" id="ARBA00004141"/>
    </source>
</evidence>
<dbReference type="EMBL" id="OK377286">
    <property type="protein sequence ID" value="WNR58083.1"/>
    <property type="molecule type" value="Genomic_DNA"/>
</dbReference>
<gene>
    <name evidence="3" type="primary">ycf1</name>
    <name evidence="2" type="synonym">TIC214</name>
</gene>
<sequence length="1639" mass="197741">MILKSFLLGNLVSLCMKIINSVVVVGLYYGFLTTFSIGPSYLFLLRAPVMEERKEGTEKKVSAITGFITGQLMMLISIYYAPLHLALGRPHTITVLSLPYLLFHFFWNNHINFLVYGSTTRNSMRNLSIQCIFLNNIIFQFLNHFILPSSMLARLVNIFMFRCNNKMLFVTSSFFGWLIGHILFMKWIVLVLVWIGQNHSIRSNVLIRFNKYIMSKLQNGMARIFSIFLFITCVYHLGRIPSPILTKKLKKTSEMKGIQKESQDICSMDENKAAMVKFGWKAPVTLLFDYKRWNYPLRYIKNNKLENAVRNEMSQYFFYICQSDGKQKISFTYLLSLINFFEMIQRKISLNELSFNSNKLYNYWTYNIQYKRNKQINDTFNRIEAIDKEFFFMDILEKKTILCNWDNKKEYLPKIYDPFLNRSCGETLKKKKVSPLNINETFAINKIHSVFFTDSHEFEHKISYDKTKKLKKKNKINYLLTLINEFSKEPAPCFNLQKLIFFPKKQKRGSRYKFFKFIFHVVININLKKSIIKKLDGVKGIHKKISHWSYKLIDELEQQERENAEERLAEDHGIRSRKAKRVIIFTDKQINTEEVALIRYSYQSDFRRDIIKGSRRIQRRKTAILKLFQTNLHSPLFLERKDNKLLFLYLNFKIYELMKFMNAIKKNTQLEISDYKEEKIKEITKNKKYKIEEKTCIEIAETWDTIPFAQAMRGCILVTQSSLRKYIILPSLIIAKNIVRMLLFHFPEWSEDFNQWNREIHVKCTYNGVQLSEREFPKNWLIDGIQIKILFPFHLKPWYRSKYRSLHRNLMIKKKNLKKKEDFFFLTVWGMEAEIPFGPPRKRPPFCKPIFKKLEKKVRKFNFTPQRFMIMNNERTQLLLKDKIIFLIRKMKNLLKENKIFKLKNKVYESSQTKKAKDYLIKNHIIYESSIQKKLQDSKKDLSTSTKNKLKDLIDKKKRIKKDRKNRFLTIRICPTKNNKRVDLIKFKLKKFSKGFSGILKQKNYRFIYESKFFIKEIYINSFLFLYISSIQILSINVQLFIQLIQKRFDKYIYNNNDTKKKERVDQTKKKTIRFISTIKNLLTITKNSTIPFVLSSLSQTYVFYKFSQIPINYFNYLHKVRYVFQYHETSAFIKNVITKFLRTQKIYHFDSKLRHKKLLNYDKNKRKGCLKNYYHYDLSPIIWSRLVPQKWRNRVNQHSIYLNKEYLYDKSVLIYHEKQPYYEKTLVSDQNFNFTKHYRYDLLSYLYYNYENKNKVTHSSYMSKSPLQEKLKVTKKITFINYNTYKNKLLDKVKNIPINNFVNNYRRYHNNIEQKLNTKYFDCQIILNRKKVYIFDKQGFFYLTLYQKKKENAIVSKSGSNIELWFLQKFLLFYNDSKIQPWVIPIKSFFFLFNANTKINVNESTNISFDEKKNTKYKNNTKTGFHIFLKRYLLFQLRWDNLMKQKIINNIKVYCFLLRLINPKEMALSSIRREEMSLDIMLIQNKLTCTKSMKRGILILEPIRLSVKKKINFFFYKIVRSSCFYKNKHQTNQRNKNGYIIDKNRSVDHSDDLFVPETILSSRRCREFRILICFNLKKNKIVLNSTSEKKKLIKLKFFLWTNFRLEDFTCINRYWFDTNNSIRFSMLRVRMYPQLKIR</sequence>
<feature type="transmembrane region" description="Helical" evidence="2">
    <location>
        <begin position="61"/>
        <end position="81"/>
    </location>
</feature>
<dbReference type="PANTHER" id="PTHR33163">
    <property type="entry name" value="PROTEIN TIC 214-RELATED"/>
    <property type="match status" value="1"/>
</dbReference>
<name>A0AA96M161_9MAGN</name>